<dbReference type="GO" id="GO:0003735">
    <property type="term" value="F:structural constituent of ribosome"/>
    <property type="evidence" value="ECO:0007669"/>
    <property type="project" value="InterPro"/>
</dbReference>
<dbReference type="Proteomes" id="UP001359559">
    <property type="component" value="Unassembled WGS sequence"/>
</dbReference>
<evidence type="ECO:0000256" key="1">
    <source>
        <dbReference type="ARBA" id="ARBA00008431"/>
    </source>
</evidence>
<dbReference type="GO" id="GO:0006412">
    <property type="term" value="P:translation"/>
    <property type="evidence" value="ECO:0007669"/>
    <property type="project" value="InterPro"/>
</dbReference>
<keyword evidence="3" id="KW-0687">Ribonucleoprotein</keyword>
<evidence type="ECO:0000256" key="4">
    <source>
        <dbReference type="SAM" id="SignalP"/>
    </source>
</evidence>
<dbReference type="Pfam" id="PF01655">
    <property type="entry name" value="Ribosomal_L32e"/>
    <property type="match status" value="1"/>
</dbReference>
<evidence type="ECO:0000256" key="3">
    <source>
        <dbReference type="ARBA" id="ARBA00023274"/>
    </source>
</evidence>
<sequence>MTVLSPLLWWISLKVLDVRNFRLLTVMDTSVKWFITMFWFLNSQDDAGQRVLILRTYDVEIAHNVSIRKRKEIVERVSQLDVFVTNKTAKLHSQEDE</sequence>
<dbReference type="EMBL" id="JAYKXN010000003">
    <property type="protein sequence ID" value="KAK7301776.1"/>
    <property type="molecule type" value="Genomic_DNA"/>
</dbReference>
<evidence type="ECO:0000256" key="2">
    <source>
        <dbReference type="ARBA" id="ARBA00022980"/>
    </source>
</evidence>
<feature type="signal peptide" evidence="4">
    <location>
        <begin position="1"/>
        <end position="20"/>
    </location>
</feature>
<keyword evidence="2" id="KW-0689">Ribosomal protein</keyword>
<dbReference type="PANTHER" id="PTHR23413">
    <property type="entry name" value="60S RIBOSOMAL PROTEIN L32 AND DNA-DIRECTED RNA POLYMERASE II, SUBUNIT N"/>
    <property type="match status" value="1"/>
</dbReference>
<keyword evidence="4" id="KW-0732">Signal</keyword>
<proteinExistence type="inferred from homology"/>
<comment type="caution">
    <text evidence="5">The sequence shown here is derived from an EMBL/GenBank/DDBJ whole genome shotgun (WGS) entry which is preliminary data.</text>
</comment>
<evidence type="ECO:0000313" key="5">
    <source>
        <dbReference type="EMBL" id="KAK7301776.1"/>
    </source>
</evidence>
<protein>
    <submittedName>
        <fullName evidence="5">Uncharacterized protein</fullName>
    </submittedName>
</protein>
<dbReference type="InterPro" id="IPR036351">
    <property type="entry name" value="Ribosomal_eL32_sf"/>
</dbReference>
<organism evidence="5 6">
    <name type="scientific">Clitoria ternatea</name>
    <name type="common">Butterfly pea</name>
    <dbReference type="NCBI Taxonomy" id="43366"/>
    <lineage>
        <taxon>Eukaryota</taxon>
        <taxon>Viridiplantae</taxon>
        <taxon>Streptophyta</taxon>
        <taxon>Embryophyta</taxon>
        <taxon>Tracheophyta</taxon>
        <taxon>Spermatophyta</taxon>
        <taxon>Magnoliopsida</taxon>
        <taxon>eudicotyledons</taxon>
        <taxon>Gunneridae</taxon>
        <taxon>Pentapetalae</taxon>
        <taxon>rosids</taxon>
        <taxon>fabids</taxon>
        <taxon>Fabales</taxon>
        <taxon>Fabaceae</taxon>
        <taxon>Papilionoideae</taxon>
        <taxon>50 kb inversion clade</taxon>
        <taxon>NPAAA clade</taxon>
        <taxon>indigoferoid/millettioid clade</taxon>
        <taxon>Phaseoleae</taxon>
        <taxon>Clitoria</taxon>
    </lineage>
</organism>
<dbReference type="SUPFAM" id="SSF52042">
    <property type="entry name" value="Ribosomal protein L32e"/>
    <property type="match status" value="1"/>
</dbReference>
<gene>
    <name evidence="5" type="ORF">RJT34_12651</name>
</gene>
<accession>A0AAN9PKQ2</accession>
<dbReference type="InterPro" id="IPR001515">
    <property type="entry name" value="Ribosomal_eL32"/>
</dbReference>
<reference evidence="5 6" key="1">
    <citation type="submission" date="2024-01" db="EMBL/GenBank/DDBJ databases">
        <title>The genomes of 5 underutilized Papilionoideae crops provide insights into root nodulation and disease resistance.</title>
        <authorList>
            <person name="Yuan L."/>
        </authorList>
    </citation>
    <scope>NUCLEOTIDE SEQUENCE [LARGE SCALE GENOMIC DNA]</scope>
    <source>
        <strain evidence="5">LY-2023</strain>
        <tissue evidence="5">Leaf</tissue>
    </source>
</reference>
<name>A0AAN9PKQ2_CLITE</name>
<dbReference type="PANTHER" id="PTHR23413:SF21">
    <property type="entry name" value="LARGE RIBOSOMAL SUBUNIT PROTEIN EL32Y-RELATED"/>
    <property type="match status" value="1"/>
</dbReference>
<dbReference type="GO" id="GO:0022625">
    <property type="term" value="C:cytosolic large ribosomal subunit"/>
    <property type="evidence" value="ECO:0007669"/>
    <property type="project" value="TreeGrafter"/>
</dbReference>
<feature type="chain" id="PRO_5042820216" evidence="4">
    <location>
        <begin position="21"/>
        <end position="97"/>
    </location>
</feature>
<dbReference type="AlphaFoldDB" id="A0AAN9PKQ2"/>
<comment type="similarity">
    <text evidence="1">Belongs to the eukaryotic ribosomal protein eL32 family.</text>
</comment>
<keyword evidence="6" id="KW-1185">Reference proteome</keyword>
<evidence type="ECO:0000313" key="6">
    <source>
        <dbReference type="Proteomes" id="UP001359559"/>
    </source>
</evidence>